<keyword evidence="4" id="KW-1185">Reference proteome</keyword>
<gene>
    <name evidence="3" type="ORF">MSAN_02450400</name>
</gene>
<feature type="region of interest" description="Disordered" evidence="1">
    <location>
        <begin position="1"/>
        <end position="22"/>
    </location>
</feature>
<name>A0A8H6WXZ8_9AGAR</name>
<dbReference type="AlphaFoldDB" id="A0A8H6WXZ8"/>
<evidence type="ECO:0000256" key="1">
    <source>
        <dbReference type="SAM" id="MobiDB-lite"/>
    </source>
</evidence>
<dbReference type="OrthoDB" id="2644397at2759"/>
<feature type="transmembrane region" description="Helical" evidence="2">
    <location>
        <begin position="530"/>
        <end position="555"/>
    </location>
</feature>
<organism evidence="3 4">
    <name type="scientific">Mycena sanguinolenta</name>
    <dbReference type="NCBI Taxonomy" id="230812"/>
    <lineage>
        <taxon>Eukaryota</taxon>
        <taxon>Fungi</taxon>
        <taxon>Dikarya</taxon>
        <taxon>Basidiomycota</taxon>
        <taxon>Agaricomycotina</taxon>
        <taxon>Agaricomycetes</taxon>
        <taxon>Agaricomycetidae</taxon>
        <taxon>Agaricales</taxon>
        <taxon>Marasmiineae</taxon>
        <taxon>Mycenaceae</taxon>
        <taxon>Mycena</taxon>
    </lineage>
</organism>
<reference evidence="3" key="1">
    <citation type="submission" date="2020-05" db="EMBL/GenBank/DDBJ databases">
        <title>Mycena genomes resolve the evolution of fungal bioluminescence.</title>
        <authorList>
            <person name="Tsai I.J."/>
        </authorList>
    </citation>
    <scope>NUCLEOTIDE SEQUENCE</scope>
    <source>
        <strain evidence="3">160909Yilan</strain>
    </source>
</reference>
<proteinExistence type="predicted"/>
<evidence type="ECO:0000313" key="4">
    <source>
        <dbReference type="Proteomes" id="UP000623467"/>
    </source>
</evidence>
<feature type="transmembrane region" description="Helical" evidence="2">
    <location>
        <begin position="54"/>
        <end position="75"/>
    </location>
</feature>
<keyword evidence="2" id="KW-0812">Transmembrane</keyword>
<dbReference type="EMBL" id="JACAZH010000066">
    <property type="protein sequence ID" value="KAF7330652.1"/>
    <property type="molecule type" value="Genomic_DNA"/>
</dbReference>
<feature type="transmembrane region" description="Helical" evidence="2">
    <location>
        <begin position="95"/>
        <end position="117"/>
    </location>
</feature>
<protein>
    <submittedName>
        <fullName evidence="3">Uncharacterized protein</fullName>
    </submittedName>
</protein>
<keyword evidence="2" id="KW-1133">Transmembrane helix</keyword>
<comment type="caution">
    <text evidence="3">The sequence shown here is derived from an EMBL/GenBank/DDBJ whole genome shotgun (WGS) entry which is preliminary data.</text>
</comment>
<evidence type="ECO:0000313" key="3">
    <source>
        <dbReference type="EMBL" id="KAF7330652.1"/>
    </source>
</evidence>
<keyword evidence="2" id="KW-0472">Membrane</keyword>
<accession>A0A8H6WXZ8</accession>
<evidence type="ECO:0000256" key="2">
    <source>
        <dbReference type="SAM" id="Phobius"/>
    </source>
</evidence>
<dbReference type="Proteomes" id="UP000623467">
    <property type="component" value="Unassembled WGS sequence"/>
</dbReference>
<feature type="transmembrane region" description="Helical" evidence="2">
    <location>
        <begin position="687"/>
        <end position="707"/>
    </location>
</feature>
<feature type="transmembrane region" description="Helical" evidence="2">
    <location>
        <begin position="645"/>
        <end position="666"/>
    </location>
</feature>
<sequence>MERRPRPESYEEYSSAEDPSSEQAAVSLLTMDHLVDRLEPSVATERKGFLRKHLLSALCFTLHLWLVLVHVAILISAIKHWEHRFTFPIEHQTTVSFWTTVVTQSFGTIYCALLVFVTQRLAMRHNLGLTKTLTAAHDCISAWAGLGSALTTLLNQVFVPASVFGTLNIVGYLGCISVLHITIPAILSLEAFNATVAVSAITSGFPEYANSMSINSTQDYMTTFPARFLPWRGIFDDSLTLGLSGSSLYEMLKNTTSRPGQAQVAALGFKISCGYLSADSLNPRDPAPEATGFMFDIGENPAVQIFPSVLPNEVSIINNNDNSIYMYTTATVVDSHGAQGSPFIFSQQSPSFLQNITGINLKTSQIQFLQCFKSSVAQSGVIDSQSNAIAAGSLYPNIQENYSAWILASEVVAPAQSSSLLDSWSEILGHQQENNDDGTPEEYLMTYLGLNPLTNVSSVVSLHDIENALSNLVAMIFWTAGHVQVNPWYIKYSLDPNGDVPDAGAFPVLDSGNATILQLETTQVRLTSNLIVVIVGLATSVVEMLLCIPFLLAAIQHPVGPQSAGLLHTIWLWRNHRGFSPQLRNVHWPRETTLRKAGLIPLQQHATEYGHRHTKWEHSKNPQDEGVPRDHWSSTMAAHLLGPEHATMCLVLHILLVVAYVAALVFAVARKEHSVIFSINKQQNVSFLCKVATTAFGTIYYTVLIYWTQRLAVACLIQQHSLLAATHDKVWAWTGTGSALSALYHQIKWPTSSVGIFAILLYWGAISILHVTTPALVSVESFNFSVPTNVETRSIPQWSDNSHSSTLLYLTTTGPFLPWINYLDPSKKIGLSNASLYDVLEQSYPGSGPTGISAVGFNISCGYVPNITVTTVPVSPEYQAEGDYPLYNISSDANNLYWPSFFQTGKKFPISPR</sequence>